<dbReference type="OrthoDB" id="137343at2759"/>
<gene>
    <name evidence="2" type="ORF">PHMEG_00013927</name>
</gene>
<accession>A0A225W7M1</accession>
<keyword evidence="3" id="KW-1185">Reference proteome</keyword>
<comment type="caution">
    <text evidence="2">The sequence shown here is derived from an EMBL/GenBank/DDBJ whole genome shotgun (WGS) entry which is preliminary data.</text>
</comment>
<dbReference type="EMBL" id="NBNE01001736">
    <property type="protein sequence ID" value="OWZ12840.1"/>
    <property type="molecule type" value="Genomic_DNA"/>
</dbReference>
<evidence type="ECO:0000256" key="1">
    <source>
        <dbReference type="SAM" id="MobiDB-lite"/>
    </source>
</evidence>
<feature type="region of interest" description="Disordered" evidence="1">
    <location>
        <begin position="34"/>
        <end position="64"/>
    </location>
</feature>
<organism evidence="2 3">
    <name type="scientific">Phytophthora megakarya</name>
    <dbReference type="NCBI Taxonomy" id="4795"/>
    <lineage>
        <taxon>Eukaryota</taxon>
        <taxon>Sar</taxon>
        <taxon>Stramenopiles</taxon>
        <taxon>Oomycota</taxon>
        <taxon>Peronosporomycetes</taxon>
        <taxon>Peronosporales</taxon>
        <taxon>Peronosporaceae</taxon>
        <taxon>Phytophthora</taxon>
    </lineage>
</organism>
<sequence length="64" mass="7138">MERDEIKLSLSGKREIPCSSAAVTRISRTKTTPSALTDKFPFTTKPKSEARPTAYHMRARRAAS</sequence>
<name>A0A225W7M1_9STRA</name>
<protein>
    <submittedName>
        <fullName evidence="2">Uncharacterized protein</fullName>
    </submittedName>
</protein>
<dbReference type="Proteomes" id="UP000198211">
    <property type="component" value="Unassembled WGS sequence"/>
</dbReference>
<reference evidence="3" key="1">
    <citation type="submission" date="2017-03" db="EMBL/GenBank/DDBJ databases">
        <title>Phytopthora megakarya and P. palmivora, two closely related causual agents of cacao black pod achieved similar genome size and gene model numbers by different mechanisms.</title>
        <authorList>
            <person name="Ali S."/>
            <person name="Shao J."/>
            <person name="Larry D.J."/>
            <person name="Kronmiller B."/>
            <person name="Shen D."/>
            <person name="Strem M.D."/>
            <person name="Melnick R.L."/>
            <person name="Guiltinan M.J."/>
            <person name="Tyler B.M."/>
            <person name="Meinhardt L.W."/>
            <person name="Bailey B.A."/>
        </authorList>
    </citation>
    <scope>NUCLEOTIDE SEQUENCE [LARGE SCALE GENOMIC DNA]</scope>
    <source>
        <strain evidence="3">zdho120</strain>
    </source>
</reference>
<evidence type="ECO:0000313" key="2">
    <source>
        <dbReference type="EMBL" id="OWZ12840.1"/>
    </source>
</evidence>
<dbReference type="AlphaFoldDB" id="A0A225W7M1"/>
<proteinExistence type="predicted"/>
<evidence type="ECO:0000313" key="3">
    <source>
        <dbReference type="Proteomes" id="UP000198211"/>
    </source>
</evidence>